<evidence type="ECO:0000259" key="2">
    <source>
        <dbReference type="Pfam" id="PF13204"/>
    </source>
</evidence>
<dbReference type="SUPFAM" id="SSF51445">
    <property type="entry name" value="(Trans)glycosidases"/>
    <property type="match status" value="1"/>
</dbReference>
<sequence length="478" mass="54339">MRSLEKFSRRYLRWIIGLSSIWCFAQATPAWAQYQLKVSTNKRYLLKENGQPFFYLGDTAWELFHRLNREEATTYLQDRANKGFTVIQAVVLAELNGLHDPNPYGHLPLINDDPTKPNDEYFKHVDYIVDKAASLGLYIGMLPTWGDKVFKDKWGEGPEIFNPKNAETYGRYIGNRYKNKPIIWIIGGDRNPRNEQDVAIWRALAAGIVAGAGNVNQDKVMMTFHPQPKEKGGSSTWFHNDAWLDFNMFQTGHCRFADVYDHISHDYNLANTKPTMDGEPIYEDHPVCFNAKENGYSKAYDVRRAAYLDLFAGAHGHTYGCHAIWQMNKPEGKNLNNPLGPWSEAIHLPGSSHMSHVRSLIESRPFLDRVPDQSLITAALEGGDRIQATRGKDYAFIYSTSGKPFTVNMGKISGKEVNAHWFDPRTGVSTKFGKFKNSGAQPFTPPSQDRDNDWVLILDDVAKAYAAPKIWKKPDIKN</sequence>
<name>A0A7G7GE93_9BACT</name>
<feature type="domain" description="Apiosidase-like catalytic" evidence="2">
    <location>
        <begin position="39"/>
        <end position="367"/>
    </location>
</feature>
<keyword evidence="4" id="KW-1185">Reference proteome</keyword>
<dbReference type="InterPro" id="IPR025277">
    <property type="entry name" value="Apiosidase-like_cat_dom"/>
</dbReference>
<evidence type="ECO:0000313" key="3">
    <source>
        <dbReference type="EMBL" id="QNF35477.1"/>
    </source>
</evidence>
<dbReference type="RefSeq" id="WP_185271969.1">
    <property type="nucleotide sequence ID" value="NZ_CP055156.1"/>
</dbReference>
<dbReference type="GO" id="GO:0016787">
    <property type="term" value="F:hydrolase activity"/>
    <property type="evidence" value="ECO:0007669"/>
    <property type="project" value="UniProtKB-KW"/>
</dbReference>
<dbReference type="PANTHER" id="PTHR37836">
    <property type="entry name" value="LMO1036 PROTEIN"/>
    <property type="match status" value="1"/>
</dbReference>
<dbReference type="InterPro" id="IPR017853">
    <property type="entry name" value="GH"/>
</dbReference>
<organism evidence="3 4">
    <name type="scientific">Adhaeribacter swui</name>
    <dbReference type="NCBI Taxonomy" id="2086471"/>
    <lineage>
        <taxon>Bacteria</taxon>
        <taxon>Pseudomonadati</taxon>
        <taxon>Bacteroidota</taxon>
        <taxon>Cytophagia</taxon>
        <taxon>Cytophagales</taxon>
        <taxon>Hymenobacteraceae</taxon>
        <taxon>Adhaeribacter</taxon>
    </lineage>
</organism>
<accession>A0A7G7GE93</accession>
<feature type="domain" description="Putative collagen-binding" evidence="1">
    <location>
        <begin position="370"/>
        <end position="459"/>
    </location>
</feature>
<gene>
    <name evidence="3" type="ORF">HUW51_23225</name>
</gene>
<dbReference type="AlphaFoldDB" id="A0A7G7GE93"/>
<dbReference type="Gene3D" id="3.20.20.80">
    <property type="entry name" value="Glycosidases"/>
    <property type="match status" value="1"/>
</dbReference>
<dbReference type="PANTHER" id="PTHR37836:SF3">
    <property type="entry name" value="ENDOGLUCANASE"/>
    <property type="match status" value="1"/>
</dbReference>
<dbReference type="InterPro" id="IPR024749">
    <property type="entry name" value="Collagen-bd_put"/>
</dbReference>
<dbReference type="Proteomes" id="UP000515237">
    <property type="component" value="Chromosome"/>
</dbReference>
<evidence type="ECO:0000259" key="1">
    <source>
        <dbReference type="Pfam" id="PF12904"/>
    </source>
</evidence>
<dbReference type="Pfam" id="PF12904">
    <property type="entry name" value="Collagen_bind_2"/>
    <property type="match status" value="1"/>
</dbReference>
<proteinExistence type="predicted"/>
<dbReference type="EMBL" id="CP055156">
    <property type="protein sequence ID" value="QNF35477.1"/>
    <property type="molecule type" value="Genomic_DNA"/>
</dbReference>
<reference evidence="3 4" key="1">
    <citation type="journal article" date="2018" name="Int. J. Syst. Evol. Microbiol.">
        <title>Adhaeribacter swui sp. nov., isolated from wet mud.</title>
        <authorList>
            <person name="Kim D.U."/>
            <person name="Kim K.W."/>
            <person name="Kang M.S."/>
            <person name="Kim J.Y."/>
            <person name="Jang J.H."/>
            <person name="Kim M.K."/>
        </authorList>
    </citation>
    <scope>NUCLEOTIDE SEQUENCE [LARGE SCALE GENOMIC DNA]</scope>
    <source>
        <strain evidence="3 4">KCTC 52873</strain>
    </source>
</reference>
<dbReference type="Pfam" id="PF13204">
    <property type="entry name" value="Apiosidase"/>
    <property type="match status" value="1"/>
</dbReference>
<protein>
    <submittedName>
        <fullName evidence="3">Glycoside hydrolase family 140 protein</fullName>
    </submittedName>
</protein>
<evidence type="ECO:0000313" key="4">
    <source>
        <dbReference type="Proteomes" id="UP000515237"/>
    </source>
</evidence>
<dbReference type="KEGG" id="aswu:HUW51_23225"/>
<keyword evidence="3" id="KW-0378">Hydrolase</keyword>